<evidence type="ECO:0000256" key="3">
    <source>
        <dbReference type="ARBA" id="ARBA00008343"/>
    </source>
</evidence>
<dbReference type="Gene3D" id="1.10.1670.10">
    <property type="entry name" value="Helix-hairpin-Helix base-excision DNA repair enzymes (C-terminal)"/>
    <property type="match status" value="1"/>
</dbReference>
<dbReference type="Gene3D" id="1.10.340.30">
    <property type="entry name" value="Hypothetical protein, domain 2"/>
    <property type="match status" value="1"/>
</dbReference>
<dbReference type="Pfam" id="PF00730">
    <property type="entry name" value="HhH-GPD"/>
    <property type="match status" value="1"/>
</dbReference>
<sequence>MDIYSFQAELLSWYEKCGRKTLPWRDKSMPNRPYRVLISEIMLQQTQVKTILEHYYFPFLQKFPTLESLAEASEEEVLLQWRGMGYYTRARNLLKCARICSCDFNACLPDCVELLKTLPGIGSYTAGAVACFGFDKAVSFVDSNIRRILIRLFAMYNPTQSLLESEARNILNTENPFNHNQALIDLGALICTPNPKCLLCPLSEFCKGKEDLKALNLKKTPKSIKKSLHLGVFEKDSQIALYKSQERLYYNLYNFPLLKSHQSLEKLGIVKHSYTKYLLDLHLYKVQDLGVFEDDITLFNLQDLDTLPISSMTLKILKFLKKV</sequence>
<accession>A0A2U8FDC6</accession>
<dbReference type="GO" id="GO:0034039">
    <property type="term" value="F:8-oxo-7,8-dihydroguanine DNA N-glycosylase activity"/>
    <property type="evidence" value="ECO:0007669"/>
    <property type="project" value="TreeGrafter"/>
</dbReference>
<evidence type="ECO:0000256" key="1">
    <source>
        <dbReference type="ARBA" id="ARBA00001966"/>
    </source>
</evidence>
<dbReference type="AlphaFoldDB" id="A0A2U8FDC6"/>
<evidence type="ECO:0000256" key="6">
    <source>
        <dbReference type="ARBA" id="ARBA00022763"/>
    </source>
</evidence>
<evidence type="ECO:0000256" key="4">
    <source>
        <dbReference type="ARBA" id="ARBA00022485"/>
    </source>
</evidence>
<keyword evidence="11" id="KW-0326">Glycosidase</keyword>
<dbReference type="SMART" id="SM00478">
    <property type="entry name" value="ENDO3c"/>
    <property type="match status" value="1"/>
</dbReference>
<keyword evidence="10" id="KW-0234">DNA repair</keyword>
<dbReference type="GO" id="GO:0032357">
    <property type="term" value="F:oxidized purine DNA binding"/>
    <property type="evidence" value="ECO:0007669"/>
    <property type="project" value="TreeGrafter"/>
</dbReference>
<evidence type="ECO:0000256" key="2">
    <source>
        <dbReference type="ARBA" id="ARBA00002933"/>
    </source>
</evidence>
<evidence type="ECO:0000256" key="9">
    <source>
        <dbReference type="ARBA" id="ARBA00023014"/>
    </source>
</evidence>
<dbReference type="InterPro" id="IPR011257">
    <property type="entry name" value="DNA_glycosylase"/>
</dbReference>
<dbReference type="PANTHER" id="PTHR42944">
    <property type="entry name" value="ADENINE DNA GLYCOSYLASE"/>
    <property type="match status" value="1"/>
</dbReference>
<dbReference type="GO" id="GO:0046872">
    <property type="term" value="F:metal ion binding"/>
    <property type="evidence" value="ECO:0007669"/>
    <property type="project" value="UniProtKB-KW"/>
</dbReference>
<dbReference type="InterPro" id="IPR003651">
    <property type="entry name" value="Endonuclease3_FeS-loop_motif"/>
</dbReference>
<dbReference type="OrthoDB" id="9802365at2"/>
<dbReference type="CDD" id="cd00056">
    <property type="entry name" value="ENDO3c"/>
    <property type="match status" value="1"/>
</dbReference>
<evidence type="ECO:0000313" key="13">
    <source>
        <dbReference type="EMBL" id="AWI34251.1"/>
    </source>
</evidence>
<dbReference type="InterPro" id="IPR023170">
    <property type="entry name" value="HhH_base_excis_C"/>
</dbReference>
<dbReference type="EMBL" id="CP021886">
    <property type="protein sequence ID" value="AWI34251.1"/>
    <property type="molecule type" value="Genomic_DNA"/>
</dbReference>
<dbReference type="InterPro" id="IPR004036">
    <property type="entry name" value="Endonuclease-III-like_CS2"/>
</dbReference>
<evidence type="ECO:0000256" key="10">
    <source>
        <dbReference type="ARBA" id="ARBA00023204"/>
    </source>
</evidence>
<evidence type="ECO:0000256" key="7">
    <source>
        <dbReference type="ARBA" id="ARBA00022801"/>
    </source>
</evidence>
<keyword evidence="5" id="KW-0479">Metal-binding</keyword>
<keyword evidence="7" id="KW-0378">Hydrolase</keyword>
<organism evidence="13 14">
    <name type="scientific">Helicobacter apodemus</name>
    <dbReference type="NCBI Taxonomy" id="135569"/>
    <lineage>
        <taxon>Bacteria</taxon>
        <taxon>Pseudomonadati</taxon>
        <taxon>Campylobacterota</taxon>
        <taxon>Epsilonproteobacteria</taxon>
        <taxon>Campylobacterales</taxon>
        <taxon>Helicobacteraceae</taxon>
        <taxon>Helicobacter</taxon>
    </lineage>
</organism>
<comment type="function">
    <text evidence="2">Adenine glycosylase active on G-A mispairs. MutY also corrects error-prone DNA synthesis past GO lesions which are due to the oxidatively damaged form of guanine: 7,8-dihydro-8-oxoguanine (8-oxo-dGTP).</text>
</comment>
<dbReference type="GO" id="GO:0051539">
    <property type="term" value="F:4 iron, 4 sulfur cluster binding"/>
    <property type="evidence" value="ECO:0007669"/>
    <property type="project" value="UniProtKB-KW"/>
</dbReference>
<reference evidence="13 14" key="1">
    <citation type="submission" date="2017-06" db="EMBL/GenBank/DDBJ databases">
        <title>Complete genome of Helicobacter apodemus.</title>
        <authorList>
            <person name="Cho S."/>
        </authorList>
    </citation>
    <scope>NUCLEOTIDE SEQUENCE [LARGE SCALE GENOMIC DNA]</scope>
    <source>
        <strain evidence="14">SNUVETPUB-15-01</strain>
    </source>
</reference>
<dbReference type="GO" id="GO:0006284">
    <property type="term" value="P:base-excision repair"/>
    <property type="evidence" value="ECO:0007669"/>
    <property type="project" value="InterPro"/>
</dbReference>
<feature type="domain" description="HhH-GPD" evidence="12">
    <location>
        <begin position="42"/>
        <end position="189"/>
    </location>
</feature>
<keyword evidence="8" id="KW-0408">Iron</keyword>
<dbReference type="KEGG" id="had:CDV25_05360"/>
<evidence type="ECO:0000313" key="14">
    <source>
        <dbReference type="Proteomes" id="UP000244890"/>
    </source>
</evidence>
<dbReference type="Proteomes" id="UP000244890">
    <property type="component" value="Chromosome"/>
</dbReference>
<dbReference type="NCBIfam" id="TIGR01084">
    <property type="entry name" value="mutY"/>
    <property type="match status" value="1"/>
</dbReference>
<keyword evidence="6" id="KW-0227">DNA damage</keyword>
<comment type="similarity">
    <text evidence="3">Belongs to the Nth/MutY family.</text>
</comment>
<gene>
    <name evidence="13" type="primary">mutY</name>
    <name evidence="13" type="ORF">CDV25_05360</name>
</gene>
<dbReference type="GO" id="GO:0006298">
    <property type="term" value="P:mismatch repair"/>
    <property type="evidence" value="ECO:0007669"/>
    <property type="project" value="TreeGrafter"/>
</dbReference>
<dbReference type="GO" id="GO:0000701">
    <property type="term" value="F:purine-specific mismatch base pair DNA N-glycosylase activity"/>
    <property type="evidence" value="ECO:0007669"/>
    <property type="project" value="TreeGrafter"/>
</dbReference>
<protein>
    <submittedName>
        <fullName evidence="13">A/G-specific adenine glycosylase</fullName>
    </submittedName>
</protein>
<dbReference type="InterPro" id="IPR005760">
    <property type="entry name" value="A/G_AdeGlyc_MutY"/>
</dbReference>
<keyword evidence="9" id="KW-0411">Iron-sulfur</keyword>
<dbReference type="PANTHER" id="PTHR42944:SF1">
    <property type="entry name" value="ADENINE DNA GLYCOSYLASE"/>
    <property type="match status" value="1"/>
</dbReference>
<dbReference type="SMART" id="SM00525">
    <property type="entry name" value="FES"/>
    <property type="match status" value="1"/>
</dbReference>
<dbReference type="SUPFAM" id="SSF48150">
    <property type="entry name" value="DNA-glycosylase"/>
    <property type="match status" value="1"/>
</dbReference>
<evidence type="ECO:0000256" key="11">
    <source>
        <dbReference type="ARBA" id="ARBA00023295"/>
    </source>
</evidence>
<dbReference type="InterPro" id="IPR003265">
    <property type="entry name" value="HhH-GPD_domain"/>
</dbReference>
<dbReference type="PROSITE" id="PS01155">
    <property type="entry name" value="ENDONUCLEASE_III_2"/>
    <property type="match status" value="1"/>
</dbReference>
<keyword evidence="4" id="KW-0004">4Fe-4S</keyword>
<name>A0A2U8FDC6_9HELI</name>
<evidence type="ECO:0000259" key="12">
    <source>
        <dbReference type="SMART" id="SM00478"/>
    </source>
</evidence>
<evidence type="ECO:0000256" key="8">
    <source>
        <dbReference type="ARBA" id="ARBA00023004"/>
    </source>
</evidence>
<dbReference type="GO" id="GO:0035485">
    <property type="term" value="F:adenine/guanine mispair binding"/>
    <property type="evidence" value="ECO:0007669"/>
    <property type="project" value="TreeGrafter"/>
</dbReference>
<proteinExistence type="inferred from homology"/>
<evidence type="ECO:0000256" key="5">
    <source>
        <dbReference type="ARBA" id="ARBA00022723"/>
    </source>
</evidence>
<dbReference type="InterPro" id="IPR044298">
    <property type="entry name" value="MIG/MutY"/>
</dbReference>
<comment type="cofactor">
    <cofactor evidence="1">
        <name>[4Fe-4S] cluster</name>
        <dbReference type="ChEBI" id="CHEBI:49883"/>
    </cofactor>
</comment>